<keyword evidence="2" id="KW-1185">Reference proteome</keyword>
<evidence type="ECO:0000313" key="2">
    <source>
        <dbReference type="Proteomes" id="UP000629098"/>
    </source>
</evidence>
<protein>
    <submittedName>
        <fullName evidence="1">Uncharacterized protein</fullName>
    </submittedName>
</protein>
<dbReference type="EMBL" id="JACXAE010000127">
    <property type="protein sequence ID" value="MBD2778497.1"/>
    <property type="molecule type" value="Genomic_DNA"/>
</dbReference>
<organism evidence="1 2">
    <name type="scientific">Iningainema tapete BLCC-T55</name>
    <dbReference type="NCBI Taxonomy" id="2748662"/>
    <lineage>
        <taxon>Bacteria</taxon>
        <taxon>Bacillati</taxon>
        <taxon>Cyanobacteriota</taxon>
        <taxon>Cyanophyceae</taxon>
        <taxon>Nostocales</taxon>
        <taxon>Scytonemataceae</taxon>
        <taxon>Iningainema tapete</taxon>
    </lineage>
</organism>
<evidence type="ECO:0000313" key="1">
    <source>
        <dbReference type="EMBL" id="MBD2778497.1"/>
    </source>
</evidence>
<dbReference type="AlphaFoldDB" id="A0A8J6XRX8"/>
<proteinExistence type="predicted"/>
<gene>
    <name evidence="1" type="ORF">ICL16_42260</name>
</gene>
<dbReference type="RefSeq" id="WP_190838258.1">
    <property type="nucleotide sequence ID" value="NZ_CAWPPI010000127.1"/>
</dbReference>
<reference evidence="1" key="1">
    <citation type="submission" date="2020-09" db="EMBL/GenBank/DDBJ databases">
        <title>Iningainema tapete sp. nov. (Scytonemataceae, Cyanobacteria) from greenhouses in central Florida (USA) produces two types of nodularin with biosynthetic potential for microcystin-LR and anabaenopeptins.</title>
        <authorList>
            <person name="Berthold D.E."/>
            <person name="Lefler F.W."/>
            <person name="Huang I.-S."/>
            <person name="Abdulla H."/>
            <person name="Zimba P.V."/>
            <person name="Laughinghouse H.D. IV."/>
        </authorList>
    </citation>
    <scope>NUCLEOTIDE SEQUENCE</scope>
    <source>
        <strain evidence="1">BLCCT55</strain>
    </source>
</reference>
<sequence>MEIKLEKTMQFRRVVSQGKNKIVAARKFVGENNQVISQIVVVGKDRKRLATLIHPNLQAIATWAKTQGL</sequence>
<accession>A0A8J6XRX8</accession>
<comment type="caution">
    <text evidence="1">The sequence shown here is derived from an EMBL/GenBank/DDBJ whole genome shotgun (WGS) entry which is preliminary data.</text>
</comment>
<name>A0A8J6XRX8_9CYAN</name>
<dbReference type="Proteomes" id="UP000629098">
    <property type="component" value="Unassembled WGS sequence"/>
</dbReference>